<organism evidence="2">
    <name type="scientific">Coccidioides posadasii (strain RMSCC 757 / Silveira)</name>
    <name type="common">Valley fever fungus</name>
    <dbReference type="NCBI Taxonomy" id="443226"/>
    <lineage>
        <taxon>Eukaryota</taxon>
        <taxon>Fungi</taxon>
        <taxon>Dikarya</taxon>
        <taxon>Ascomycota</taxon>
        <taxon>Pezizomycotina</taxon>
        <taxon>Eurotiomycetes</taxon>
        <taxon>Eurotiomycetidae</taxon>
        <taxon>Onygenales</taxon>
        <taxon>Onygenaceae</taxon>
        <taxon>Coccidioides</taxon>
    </lineage>
</organism>
<name>E9D5J5_COCPS</name>
<protein>
    <submittedName>
        <fullName evidence="1">Uncharacterized protein</fullName>
    </submittedName>
</protein>
<keyword evidence="2" id="KW-1185">Reference proteome</keyword>
<dbReference type="EMBL" id="GL636492">
    <property type="protein sequence ID" value="EFW18189.1"/>
    <property type="molecule type" value="Genomic_DNA"/>
</dbReference>
<reference evidence="2" key="2">
    <citation type="submission" date="2010-03" db="EMBL/GenBank/DDBJ databases">
        <title>The genome sequence of Coccidioides posadasii strain Silveira.</title>
        <authorList>
            <consortium name="The Broad Institute Genome Sequencing Center for Infectious Disease"/>
            <person name="Neafsey D."/>
            <person name="Orbach M."/>
            <person name="Henn M.R."/>
            <person name="Cole G.T."/>
            <person name="Galgiani J."/>
            <person name="Gardner M.J."/>
            <person name="Kirkland T.N."/>
            <person name="Taylor J.W."/>
            <person name="Young S.K."/>
            <person name="Zeng Q."/>
            <person name="Koehrsen M."/>
            <person name="Alvarado L."/>
            <person name="Berlin A."/>
            <person name="Borenstein D."/>
            <person name="Chapman S.B."/>
            <person name="Chen Z."/>
            <person name="Engels R."/>
            <person name="Freedman E."/>
            <person name="Gellesch M."/>
            <person name="Goldberg J."/>
            <person name="Griggs A."/>
            <person name="Gujja S."/>
            <person name="Heilman E."/>
            <person name="Heiman D."/>
            <person name="Howarth C."/>
            <person name="Jen D."/>
            <person name="Larson L."/>
            <person name="Mehta T."/>
            <person name="Neiman D."/>
            <person name="Park D."/>
            <person name="Pearson M."/>
            <person name="Richards J."/>
            <person name="Roberts A."/>
            <person name="Saif S."/>
            <person name="Shea T."/>
            <person name="Shenoy N."/>
            <person name="Sisk P."/>
            <person name="Stolte C."/>
            <person name="Sykes S."/>
            <person name="Walk T."/>
            <person name="White J."/>
            <person name="Yandava C."/>
            <person name="Haas B."/>
            <person name="Nusbaum C."/>
            <person name="Birren B."/>
        </authorList>
    </citation>
    <scope>NUCLEOTIDE SEQUENCE [LARGE SCALE GENOMIC DNA]</scope>
    <source>
        <strain evidence="2">RMSCC 757 / Silveira</strain>
    </source>
</reference>
<sequence>MLSGRKQASRPWNLLILSQPYRQFANFHDSFQRQRTDVHEPSPGPDEREGCLLPAGCTESWTTVVLYKVQRSDIDQIDFEGVHRFRNQPHINPWLFWTLLGFLQLLCN</sequence>
<evidence type="ECO:0000313" key="2">
    <source>
        <dbReference type="Proteomes" id="UP000002497"/>
    </source>
</evidence>
<dbReference type="Proteomes" id="UP000002497">
    <property type="component" value="Unassembled WGS sequence"/>
</dbReference>
<evidence type="ECO:0000313" key="1">
    <source>
        <dbReference type="EMBL" id="EFW18189.1"/>
    </source>
</evidence>
<gene>
    <name evidence="1" type="ORF">CPSG_04875</name>
</gene>
<dbReference type="AlphaFoldDB" id="E9D5J5"/>
<dbReference type="VEuPathDB" id="FungiDB:CPSG_04875"/>
<dbReference type="HOGENOM" id="CLU_2196732_0_0_1"/>
<accession>E9D5J5</accession>
<reference evidence="2" key="1">
    <citation type="journal article" date="2010" name="Genome Res.">
        <title>Population genomic sequencing of Coccidioides fungi reveals recent hybridization and transposon control.</title>
        <authorList>
            <person name="Neafsey D.E."/>
            <person name="Barker B.M."/>
            <person name="Sharpton T.J."/>
            <person name="Stajich J.E."/>
            <person name="Park D.J."/>
            <person name="Whiston E."/>
            <person name="Hung C.-Y."/>
            <person name="McMahan C."/>
            <person name="White J."/>
            <person name="Sykes S."/>
            <person name="Heiman D."/>
            <person name="Young S."/>
            <person name="Zeng Q."/>
            <person name="Abouelleil A."/>
            <person name="Aftuck L."/>
            <person name="Bessette D."/>
            <person name="Brown A."/>
            <person name="FitzGerald M."/>
            <person name="Lui A."/>
            <person name="Macdonald J.P."/>
            <person name="Priest M."/>
            <person name="Orbach M.J."/>
            <person name="Galgiani J.N."/>
            <person name="Kirkland T.N."/>
            <person name="Cole G.T."/>
            <person name="Birren B.W."/>
            <person name="Henn M.R."/>
            <person name="Taylor J.W."/>
            <person name="Rounsley S.D."/>
        </authorList>
    </citation>
    <scope>NUCLEOTIDE SEQUENCE [LARGE SCALE GENOMIC DNA]</scope>
    <source>
        <strain evidence="2">RMSCC 757 / Silveira</strain>
    </source>
</reference>
<proteinExistence type="predicted"/>